<evidence type="ECO:0000256" key="3">
    <source>
        <dbReference type="ARBA" id="ARBA00022519"/>
    </source>
</evidence>
<organism evidence="9 11">
    <name type="scientific">Haemophilus parahaemolyticus</name>
    <dbReference type="NCBI Taxonomy" id="735"/>
    <lineage>
        <taxon>Bacteria</taxon>
        <taxon>Pseudomonadati</taxon>
        <taxon>Pseudomonadota</taxon>
        <taxon>Gammaproteobacteria</taxon>
        <taxon>Pasteurellales</taxon>
        <taxon>Pasteurellaceae</taxon>
        <taxon>Haemophilus</taxon>
    </lineage>
</organism>
<dbReference type="InterPro" id="IPR023679">
    <property type="entry name" value="UPF0761_bac"/>
</dbReference>
<dbReference type="HAMAP" id="MF_00672">
    <property type="entry name" value="UPF0761"/>
    <property type="match status" value="1"/>
</dbReference>
<dbReference type="STRING" id="735.B0185_04085"/>
<comment type="similarity">
    <text evidence="7">Belongs to the UPF0761 family.</text>
</comment>
<evidence type="ECO:0000313" key="8">
    <source>
        <dbReference type="EMBL" id="QEN11041.1"/>
    </source>
</evidence>
<reference evidence="8 13" key="3">
    <citation type="submission" date="2019-04" db="EMBL/GenBank/DDBJ databases">
        <title>Complete Genome and Methylome Analysis of Haemophilus haemolyticus NEB129.</title>
        <authorList>
            <person name="Fomenkov A."/>
            <person name="Roberts R.J."/>
            <person name="Anton B.P."/>
            <person name="Vincze T."/>
        </authorList>
    </citation>
    <scope>NUCLEOTIDE SEQUENCE [LARGE SCALE GENOMIC DNA]</scope>
    <source>
        <strain evidence="8 13">NEB129</strain>
    </source>
</reference>
<dbReference type="PANTHER" id="PTHR30213">
    <property type="entry name" value="INNER MEMBRANE PROTEIN YHJD"/>
    <property type="match status" value="1"/>
</dbReference>
<evidence type="ECO:0000313" key="10">
    <source>
        <dbReference type="EMBL" id="STO63470.1"/>
    </source>
</evidence>
<evidence type="ECO:0000256" key="1">
    <source>
        <dbReference type="ARBA" id="ARBA00004651"/>
    </source>
</evidence>
<evidence type="ECO:0000256" key="6">
    <source>
        <dbReference type="ARBA" id="ARBA00023136"/>
    </source>
</evidence>
<dbReference type="EMBL" id="QEQD01000008">
    <property type="protein sequence ID" value="RDF01909.1"/>
    <property type="molecule type" value="Genomic_DNA"/>
</dbReference>
<dbReference type="EMBL" id="UGHH01000002">
    <property type="protein sequence ID" value="STO63470.1"/>
    <property type="molecule type" value="Genomic_DNA"/>
</dbReference>
<dbReference type="PIRSF" id="PIRSF035875">
    <property type="entry name" value="RNase_BN"/>
    <property type="match status" value="1"/>
</dbReference>
<keyword evidence="4 7" id="KW-0812">Transmembrane</keyword>
<evidence type="ECO:0000313" key="9">
    <source>
        <dbReference type="EMBL" id="RDF01909.1"/>
    </source>
</evidence>
<reference evidence="9 11" key="1">
    <citation type="submission" date="2018-05" db="EMBL/GenBank/DDBJ databases">
        <title>Draft Genome Sequences for a Diverse set of 7 Haemophilus Species.</title>
        <authorList>
            <person name="Nichols M."/>
            <person name="Topaz N."/>
            <person name="Wang X."/>
            <person name="Wang X."/>
            <person name="Boxrud D."/>
        </authorList>
    </citation>
    <scope>NUCLEOTIDE SEQUENCE [LARGE SCALE GENOMIC DNA]</scope>
    <source>
        <strain evidence="9 11">C2010039593</strain>
    </source>
</reference>
<feature type="transmembrane region" description="Helical" evidence="7">
    <location>
        <begin position="203"/>
        <end position="223"/>
    </location>
</feature>
<dbReference type="PANTHER" id="PTHR30213:SF0">
    <property type="entry name" value="UPF0761 MEMBRANE PROTEIN YIHY"/>
    <property type="match status" value="1"/>
</dbReference>
<protein>
    <recommendedName>
        <fullName evidence="7">UPF0761 membrane protein DPV98_08265</fullName>
    </recommendedName>
</protein>
<dbReference type="GeneID" id="78224673"/>
<dbReference type="NCBIfam" id="TIGR00765">
    <property type="entry name" value="yihY_not_rbn"/>
    <property type="match status" value="1"/>
</dbReference>
<dbReference type="GO" id="GO:0005886">
    <property type="term" value="C:plasma membrane"/>
    <property type="evidence" value="ECO:0007669"/>
    <property type="project" value="UniProtKB-SubCell"/>
</dbReference>
<evidence type="ECO:0000256" key="2">
    <source>
        <dbReference type="ARBA" id="ARBA00022475"/>
    </source>
</evidence>
<feature type="transmembrane region" description="Helical" evidence="7">
    <location>
        <begin position="174"/>
        <end position="191"/>
    </location>
</feature>
<reference evidence="10 12" key="2">
    <citation type="submission" date="2018-06" db="EMBL/GenBank/DDBJ databases">
        <authorList>
            <consortium name="Pathogen Informatics"/>
            <person name="Doyle S."/>
        </authorList>
    </citation>
    <scope>NUCLEOTIDE SEQUENCE [LARGE SCALE GENOMIC DNA]</scope>
    <source>
        <strain evidence="10 12">NCTC10794</strain>
    </source>
</reference>
<dbReference type="EMBL" id="CP038817">
    <property type="protein sequence ID" value="QEN11041.1"/>
    <property type="molecule type" value="Genomic_DNA"/>
</dbReference>
<proteinExistence type="inferred from homology"/>
<feature type="transmembrane region" description="Helical" evidence="7">
    <location>
        <begin position="90"/>
        <end position="109"/>
    </location>
</feature>
<feature type="transmembrane region" description="Helical" evidence="7">
    <location>
        <begin position="129"/>
        <end position="154"/>
    </location>
</feature>
<feature type="transmembrane region" description="Helical" evidence="7">
    <location>
        <begin position="229"/>
        <end position="248"/>
    </location>
</feature>
<evidence type="ECO:0000256" key="4">
    <source>
        <dbReference type="ARBA" id="ARBA00022692"/>
    </source>
</evidence>
<keyword evidence="5 7" id="KW-1133">Transmembrane helix</keyword>
<dbReference type="Proteomes" id="UP000253999">
    <property type="component" value="Unassembled WGS sequence"/>
</dbReference>
<evidence type="ECO:0000313" key="13">
    <source>
        <dbReference type="Proteomes" id="UP000323974"/>
    </source>
</evidence>
<dbReference type="Proteomes" id="UP000254867">
    <property type="component" value="Unassembled WGS sequence"/>
</dbReference>
<sequence length="276" mass="31385">MKPYIRLFFRVFFKRIGQNQIPVTAGYLTYNTMLATVPLIMVIFSVFTIFPFFEEATGQIKALIYDNFAPSAGDLVQEYLESFVANSRKMGIVSTLGLVVVALMLIHNIDKALNSLWHETRKRSILLSFLLYALLLVFAPLLTGMSIAISSYIMSLRMFSDLEVLSLGNYLLNYVPFLLTWLLFSLIYWLVPNTKVKWHHALIGALLAGIFFTLGKQVFIWYITTFPSYQAIYGALATLPITLLWIHLSWQVVLFGGQFAAVLKDVELIQKGELTL</sequence>
<keyword evidence="6 7" id="KW-0472">Membrane</keyword>
<evidence type="ECO:0000313" key="12">
    <source>
        <dbReference type="Proteomes" id="UP000254867"/>
    </source>
</evidence>
<accession>A0A369ZD60</accession>
<gene>
    <name evidence="10" type="primary">rbn</name>
    <name evidence="9" type="ORF">DPV98_08265</name>
    <name evidence="8" type="ORF">E5Q53_06090</name>
    <name evidence="10" type="ORF">NCTC10794_00500</name>
</gene>
<dbReference type="InterPro" id="IPR017039">
    <property type="entry name" value="Virul_fac_BrkB"/>
</dbReference>
<dbReference type="Pfam" id="PF03631">
    <property type="entry name" value="Virul_fac_BrkB"/>
    <property type="match status" value="1"/>
</dbReference>
<evidence type="ECO:0000256" key="7">
    <source>
        <dbReference type="HAMAP-Rule" id="MF_00672"/>
    </source>
</evidence>
<dbReference type="KEGG" id="hpaa:E5Q53_06090"/>
<dbReference type="RefSeq" id="WP_005706030.1">
    <property type="nucleotide sequence ID" value="NZ_CAUQRN010000003.1"/>
</dbReference>
<evidence type="ECO:0000256" key="5">
    <source>
        <dbReference type="ARBA" id="ARBA00022989"/>
    </source>
</evidence>
<name>A0A369ZD60_HAEPH</name>
<comment type="subcellular location">
    <subcellularLocation>
        <location evidence="1 7">Cell membrane</location>
        <topology evidence="1 7">Multi-pass membrane protein</topology>
    </subcellularLocation>
</comment>
<evidence type="ECO:0000313" key="11">
    <source>
        <dbReference type="Proteomes" id="UP000253999"/>
    </source>
</evidence>
<keyword evidence="2 7" id="KW-1003">Cell membrane</keyword>
<dbReference type="NCBIfam" id="NF002457">
    <property type="entry name" value="PRK01637.1"/>
    <property type="match status" value="1"/>
</dbReference>
<keyword evidence="3" id="KW-0997">Cell inner membrane</keyword>
<dbReference type="AlphaFoldDB" id="A0A369ZD60"/>
<dbReference type="Proteomes" id="UP000323974">
    <property type="component" value="Chromosome"/>
</dbReference>
<feature type="transmembrane region" description="Helical" evidence="7">
    <location>
        <begin position="21"/>
        <end position="53"/>
    </location>
</feature>